<protein>
    <submittedName>
        <fullName evidence="2">Uncharacterized protein</fullName>
    </submittedName>
</protein>
<feature type="transmembrane region" description="Helical" evidence="1">
    <location>
        <begin position="65"/>
        <end position="86"/>
    </location>
</feature>
<proteinExistence type="predicted"/>
<name>A0A502EKS3_9PROT</name>
<sequence>MLRWLSICFLLSGTLLALLFGLFQFFEATPVQNVAVRFGREPQSPLAHLLSALRAMAEGHWREPYLTQFLLSMAAAGLMAGAAFWLRRRRPG</sequence>
<evidence type="ECO:0000256" key="1">
    <source>
        <dbReference type="SAM" id="Phobius"/>
    </source>
</evidence>
<keyword evidence="1" id="KW-0472">Membrane</keyword>
<keyword evidence="1" id="KW-1133">Transmembrane helix</keyword>
<keyword evidence="3" id="KW-1185">Reference proteome</keyword>
<dbReference type="Proteomes" id="UP000317078">
    <property type="component" value="Unassembled WGS sequence"/>
</dbReference>
<evidence type="ECO:0000313" key="3">
    <source>
        <dbReference type="Proteomes" id="UP000317078"/>
    </source>
</evidence>
<gene>
    <name evidence="2" type="ORF">EAH89_29630</name>
</gene>
<reference evidence="2 3" key="1">
    <citation type="journal article" date="2019" name="Environ. Microbiol.">
        <title>Species interactions and distinct microbial communities in high Arctic permafrost affected cryosols are associated with the CH4 and CO2 gas fluxes.</title>
        <authorList>
            <person name="Altshuler I."/>
            <person name="Hamel J."/>
            <person name="Turney S."/>
            <person name="Magnuson E."/>
            <person name="Levesque R."/>
            <person name="Greer C."/>
            <person name="Whyte L.G."/>
        </authorList>
    </citation>
    <scope>NUCLEOTIDE SEQUENCE [LARGE SCALE GENOMIC DNA]</scope>
    <source>
        <strain evidence="2 3">S9.3B</strain>
    </source>
</reference>
<accession>A0A502EKS3</accession>
<keyword evidence="1" id="KW-0812">Transmembrane</keyword>
<comment type="caution">
    <text evidence="2">The sequence shown here is derived from an EMBL/GenBank/DDBJ whole genome shotgun (WGS) entry which is preliminary data.</text>
</comment>
<dbReference type="AlphaFoldDB" id="A0A502EKS3"/>
<dbReference type="RefSeq" id="WP_140887652.1">
    <property type="nucleotide sequence ID" value="NZ_RCZP01000080.1"/>
</dbReference>
<evidence type="ECO:0000313" key="2">
    <source>
        <dbReference type="EMBL" id="TPG38047.1"/>
    </source>
</evidence>
<organism evidence="2 3">
    <name type="scientific">Muricoccus nepalensis</name>
    <dbReference type="NCBI Taxonomy" id="1854500"/>
    <lineage>
        <taxon>Bacteria</taxon>
        <taxon>Pseudomonadati</taxon>
        <taxon>Pseudomonadota</taxon>
        <taxon>Alphaproteobacteria</taxon>
        <taxon>Acetobacterales</taxon>
        <taxon>Roseomonadaceae</taxon>
        <taxon>Muricoccus</taxon>
    </lineage>
</organism>
<dbReference type="EMBL" id="RCZP01000080">
    <property type="protein sequence ID" value="TPG38047.1"/>
    <property type="molecule type" value="Genomic_DNA"/>
</dbReference>